<gene>
    <name evidence="7" type="ORF">LADA_0E13366G</name>
</gene>
<feature type="active site" description="Proton acceptor" evidence="3">
    <location>
        <position position="153"/>
    </location>
</feature>
<evidence type="ECO:0000313" key="8">
    <source>
        <dbReference type="Proteomes" id="UP000190274"/>
    </source>
</evidence>
<evidence type="ECO:0000256" key="5">
    <source>
        <dbReference type="RuleBase" id="RU003833"/>
    </source>
</evidence>
<dbReference type="Pfam" id="PF01150">
    <property type="entry name" value="GDA1_CD39"/>
    <property type="match status" value="1"/>
</dbReference>
<keyword evidence="8" id="KW-1185">Reference proteome</keyword>
<dbReference type="EMBL" id="LT598455">
    <property type="protein sequence ID" value="SCU89039.1"/>
    <property type="molecule type" value="Genomic_DNA"/>
</dbReference>
<evidence type="ECO:0000256" key="1">
    <source>
        <dbReference type="ARBA" id="ARBA00009283"/>
    </source>
</evidence>
<dbReference type="CDD" id="cd24039">
    <property type="entry name" value="ASKHA_NBD_YND1-like"/>
    <property type="match status" value="1"/>
</dbReference>
<evidence type="ECO:0000256" key="6">
    <source>
        <dbReference type="SAM" id="Phobius"/>
    </source>
</evidence>
<accession>A0A1G4JG37</accession>
<name>A0A1G4JG37_9SACH</name>
<dbReference type="STRING" id="1266660.A0A1G4JG37"/>
<keyword evidence="2 5" id="KW-0378">Hydrolase</keyword>
<dbReference type="Gene3D" id="3.30.420.40">
    <property type="match status" value="1"/>
</dbReference>
<dbReference type="GO" id="GO:0004382">
    <property type="term" value="F:GDP phosphatase activity"/>
    <property type="evidence" value="ECO:0007669"/>
    <property type="project" value="TreeGrafter"/>
</dbReference>
<dbReference type="Gene3D" id="3.30.420.150">
    <property type="entry name" value="Exopolyphosphatase. Domain 2"/>
    <property type="match status" value="1"/>
</dbReference>
<keyword evidence="4" id="KW-0067">ATP-binding</keyword>
<evidence type="ECO:0000256" key="4">
    <source>
        <dbReference type="PIRSR" id="PIRSR600407-2"/>
    </source>
</evidence>
<reference evidence="8" key="1">
    <citation type="submission" date="2016-03" db="EMBL/GenBank/DDBJ databases">
        <authorList>
            <person name="Devillers H."/>
        </authorList>
    </citation>
    <scope>NUCLEOTIDE SEQUENCE [LARGE SCALE GENOMIC DNA]</scope>
</reference>
<feature type="transmembrane region" description="Helical" evidence="6">
    <location>
        <begin position="514"/>
        <end position="531"/>
    </location>
</feature>
<keyword evidence="6" id="KW-1133">Transmembrane helix</keyword>
<protein>
    <submittedName>
        <fullName evidence="7">LADA_0E13366g1_1</fullName>
    </submittedName>
</protein>
<dbReference type="GO" id="GO:0006256">
    <property type="term" value="P:UDP catabolic process"/>
    <property type="evidence" value="ECO:0007669"/>
    <property type="project" value="TreeGrafter"/>
</dbReference>
<dbReference type="GO" id="GO:0005524">
    <property type="term" value="F:ATP binding"/>
    <property type="evidence" value="ECO:0007669"/>
    <property type="project" value="UniProtKB-KW"/>
</dbReference>
<dbReference type="GO" id="GO:0000139">
    <property type="term" value="C:Golgi membrane"/>
    <property type="evidence" value="ECO:0007669"/>
    <property type="project" value="EnsemblFungi"/>
</dbReference>
<dbReference type="InterPro" id="IPR000407">
    <property type="entry name" value="GDA1_CD39_NTPase"/>
</dbReference>
<evidence type="ECO:0000256" key="3">
    <source>
        <dbReference type="PIRSR" id="PIRSR600407-1"/>
    </source>
</evidence>
<dbReference type="PANTHER" id="PTHR11782:SF121">
    <property type="entry name" value="NUCLEOSIDE-DIPHOSPHATASE MIG-23"/>
    <property type="match status" value="1"/>
</dbReference>
<evidence type="ECO:0000313" key="7">
    <source>
        <dbReference type="EMBL" id="SCU89039.1"/>
    </source>
</evidence>
<keyword evidence="4" id="KW-0547">Nucleotide-binding</keyword>
<dbReference type="OrthoDB" id="6372431at2759"/>
<dbReference type="GO" id="GO:0045134">
    <property type="term" value="F:UDP phosphatase activity"/>
    <property type="evidence" value="ECO:0007669"/>
    <property type="project" value="TreeGrafter"/>
</dbReference>
<dbReference type="GO" id="GO:0046036">
    <property type="term" value="P:CTP metabolic process"/>
    <property type="evidence" value="ECO:0007669"/>
    <property type="project" value="TreeGrafter"/>
</dbReference>
<feature type="binding site" evidence="4">
    <location>
        <begin position="188"/>
        <end position="192"/>
    </location>
    <ligand>
        <name>ATP</name>
        <dbReference type="ChEBI" id="CHEBI:30616"/>
    </ligand>
</feature>
<dbReference type="PANTHER" id="PTHR11782">
    <property type="entry name" value="ADENOSINE/GUANOSINE DIPHOSPHATASE"/>
    <property type="match status" value="1"/>
</dbReference>
<organism evidence="7 8">
    <name type="scientific">Lachancea dasiensis</name>
    <dbReference type="NCBI Taxonomy" id="1072105"/>
    <lineage>
        <taxon>Eukaryota</taxon>
        <taxon>Fungi</taxon>
        <taxon>Dikarya</taxon>
        <taxon>Ascomycota</taxon>
        <taxon>Saccharomycotina</taxon>
        <taxon>Saccharomycetes</taxon>
        <taxon>Saccharomycetales</taxon>
        <taxon>Saccharomycetaceae</taxon>
        <taxon>Lachancea</taxon>
    </lineage>
</organism>
<evidence type="ECO:0000256" key="2">
    <source>
        <dbReference type="ARBA" id="ARBA00022801"/>
    </source>
</evidence>
<dbReference type="AlphaFoldDB" id="A0A1G4JG37"/>
<proteinExistence type="inferred from homology"/>
<keyword evidence="6" id="KW-0812">Transmembrane</keyword>
<dbReference type="PROSITE" id="PS01238">
    <property type="entry name" value="GDA1_CD39_NTPASE"/>
    <property type="match status" value="1"/>
</dbReference>
<comment type="similarity">
    <text evidence="1 5">Belongs to the GDA1/CD39 NTPase family.</text>
</comment>
<keyword evidence="6" id="KW-0472">Membrane</keyword>
<dbReference type="Proteomes" id="UP000190274">
    <property type="component" value="Chromosome E"/>
</dbReference>
<sequence>MLISPAASTPAEKFGVVIDAGSSGSRAYVYRWLDSQGVSAQASSRDKYSVPKIHLDKEWSQKSSPGLSSFAKNPESAYSSHIRPLLEFAEQIIPKEHVSSTPVFVQATAGMRLLPKKKRNAILNNLCTDLAHSSNFLLEDCSSQIQVIDGETEGLYGWIGLNYLMGNFDKFNSSELSHSSSGFMDMGGASAQIAFVPSSLQEVQKHDDDMSTITLRSVNGESQTWRVFVSTWLGFGANQARTRYLAQLVNSLPENTNDEDDDDYNTRKLVDPCMLKGSRTEFEYKDVDFEVIGSGNYAHCSKSIFPLLMKDLPCREEPCLFNGVHSPAIDFYNDKFIGTSEFWYTANDVFEVGGEYNFHDFSQKVKEFCETDWGEVQALSDSGKYNGISTKLLLDSCFKANWILSVLHEGFEMPRVGIEVSDQEKPKDDTKDVVAAAVAFQSSDSVDGYELSWTLGKIVMYACSLVATQKHSSAVGIMPSENDIRNFNKKFIAGSINKPVGSDNTVVKNVLPPWYTFLLLFLLGAIFILLGRNYSRKNLPSAISLSMMANKIRAKFTKWKYSALAPGDPLCSLEEGRYARLGRTSDEREGVQVRSRSMLNLDGAGKSSIEHYKMNERTSANGKHDAERFQLRTAFSLADFSKIMNPSGIGKKSRAFS</sequence>
<dbReference type="GO" id="GO:0017111">
    <property type="term" value="F:ribonucleoside triphosphate phosphatase activity"/>
    <property type="evidence" value="ECO:0007669"/>
    <property type="project" value="EnsemblFungi"/>
</dbReference>